<protein>
    <submittedName>
        <fullName evidence="6">ABC-2 type transport system ATP-binding protein</fullName>
    </submittedName>
</protein>
<evidence type="ECO:0000259" key="5">
    <source>
        <dbReference type="PROSITE" id="PS50893"/>
    </source>
</evidence>
<accession>A0ABU2B2T2</accession>
<dbReference type="EMBL" id="JAVDYJ010000001">
    <property type="protein sequence ID" value="MDR7347907.1"/>
    <property type="molecule type" value="Genomic_DNA"/>
</dbReference>
<dbReference type="RefSeq" id="WP_310174615.1">
    <property type="nucleotide sequence ID" value="NZ_BAABHE010000002.1"/>
</dbReference>
<proteinExistence type="inferred from homology"/>
<comment type="similarity">
    <text evidence="1">Belongs to the ABC transporter superfamily.</text>
</comment>
<evidence type="ECO:0000256" key="4">
    <source>
        <dbReference type="ARBA" id="ARBA00022840"/>
    </source>
</evidence>
<dbReference type="InterPro" id="IPR003593">
    <property type="entry name" value="AAA+_ATPase"/>
</dbReference>
<dbReference type="Proteomes" id="UP001183794">
    <property type="component" value="Unassembled WGS sequence"/>
</dbReference>
<evidence type="ECO:0000256" key="1">
    <source>
        <dbReference type="ARBA" id="ARBA00005417"/>
    </source>
</evidence>
<dbReference type="PROSITE" id="PS00211">
    <property type="entry name" value="ABC_TRANSPORTER_1"/>
    <property type="match status" value="1"/>
</dbReference>
<dbReference type="GO" id="GO:0005524">
    <property type="term" value="F:ATP binding"/>
    <property type="evidence" value="ECO:0007669"/>
    <property type="project" value="UniProtKB-KW"/>
</dbReference>
<reference evidence="6 7" key="1">
    <citation type="submission" date="2023-07" db="EMBL/GenBank/DDBJ databases">
        <title>Sequencing the genomes of 1000 actinobacteria strains.</title>
        <authorList>
            <person name="Klenk H.-P."/>
        </authorList>
    </citation>
    <scope>NUCLEOTIDE SEQUENCE [LARGE SCALE GENOMIC DNA]</scope>
    <source>
        <strain evidence="6 7">DSM 22966</strain>
    </source>
</reference>
<evidence type="ECO:0000256" key="2">
    <source>
        <dbReference type="ARBA" id="ARBA00022448"/>
    </source>
</evidence>
<dbReference type="PANTHER" id="PTHR43335">
    <property type="entry name" value="ABC TRANSPORTER, ATP-BINDING PROTEIN"/>
    <property type="match status" value="1"/>
</dbReference>
<gene>
    <name evidence="6" type="ORF">J2S62_002164</name>
</gene>
<dbReference type="Gene3D" id="3.40.50.300">
    <property type="entry name" value="P-loop containing nucleotide triphosphate hydrolases"/>
    <property type="match status" value="1"/>
</dbReference>
<dbReference type="InterPro" id="IPR003439">
    <property type="entry name" value="ABC_transporter-like_ATP-bd"/>
</dbReference>
<feature type="domain" description="ABC transporter" evidence="5">
    <location>
        <begin position="2"/>
        <end position="235"/>
    </location>
</feature>
<keyword evidence="2" id="KW-0813">Transport</keyword>
<keyword evidence="3" id="KW-0547">Nucleotide-binding</keyword>
<evidence type="ECO:0000313" key="6">
    <source>
        <dbReference type="EMBL" id="MDR7347907.1"/>
    </source>
</evidence>
<dbReference type="SUPFAM" id="SSF52540">
    <property type="entry name" value="P-loop containing nucleoside triphosphate hydrolases"/>
    <property type="match status" value="1"/>
</dbReference>
<evidence type="ECO:0000256" key="3">
    <source>
        <dbReference type="ARBA" id="ARBA00022741"/>
    </source>
</evidence>
<sequence>MVQRLSIQHATLVFGEDAGLFGVDLTVNAGEIHALLGLNGSGKTTLIQAILQMLRLHKGTISFDGVSLANLPPGAWRRVGHLVNQPFAYPELDAATNLALAARLKGIETAQIPNSVDAAITDLGLERYRHVAARRLSQGNRQRVGLAAALQHHPDLVVLDEPTNTLDPAGVLRLRKLRLHRADQGAAILVSSHHLDEVARIADRIWVLNYGRMIGELEPGTPDLERAFFQMVHADDELRAS</sequence>
<evidence type="ECO:0000313" key="7">
    <source>
        <dbReference type="Proteomes" id="UP001183794"/>
    </source>
</evidence>
<dbReference type="Pfam" id="PF00005">
    <property type="entry name" value="ABC_tran"/>
    <property type="match status" value="1"/>
</dbReference>
<dbReference type="InterPro" id="IPR017871">
    <property type="entry name" value="ABC_transporter-like_CS"/>
</dbReference>
<dbReference type="PANTHER" id="PTHR43335:SF4">
    <property type="entry name" value="ABC TRANSPORTER, ATP-BINDING PROTEIN"/>
    <property type="match status" value="1"/>
</dbReference>
<name>A0ABU2B2T2_9MICC</name>
<dbReference type="SMART" id="SM00382">
    <property type="entry name" value="AAA"/>
    <property type="match status" value="1"/>
</dbReference>
<organism evidence="6 7">
    <name type="scientific">Enteractinococcus fodinae</name>
    <dbReference type="NCBI Taxonomy" id="684663"/>
    <lineage>
        <taxon>Bacteria</taxon>
        <taxon>Bacillati</taxon>
        <taxon>Actinomycetota</taxon>
        <taxon>Actinomycetes</taxon>
        <taxon>Micrococcales</taxon>
        <taxon>Micrococcaceae</taxon>
    </lineage>
</organism>
<comment type="caution">
    <text evidence="6">The sequence shown here is derived from an EMBL/GenBank/DDBJ whole genome shotgun (WGS) entry which is preliminary data.</text>
</comment>
<dbReference type="PROSITE" id="PS50893">
    <property type="entry name" value="ABC_TRANSPORTER_2"/>
    <property type="match status" value="1"/>
</dbReference>
<dbReference type="InterPro" id="IPR027417">
    <property type="entry name" value="P-loop_NTPase"/>
</dbReference>
<keyword evidence="7" id="KW-1185">Reference proteome</keyword>
<keyword evidence="4 6" id="KW-0067">ATP-binding</keyword>